<protein>
    <submittedName>
        <fullName evidence="1">Uncharacterized protein</fullName>
    </submittedName>
</protein>
<dbReference type="OrthoDB" id="6617263at2759"/>
<keyword evidence="2" id="KW-1185">Reference proteome</keyword>
<gene>
    <name evidence="1" type="ORF">CEUTPL_LOCUS12974</name>
</gene>
<dbReference type="EMBL" id="OU892284">
    <property type="protein sequence ID" value="CAG9772568.1"/>
    <property type="molecule type" value="Genomic_DNA"/>
</dbReference>
<organism evidence="1 2">
    <name type="scientific">Ceutorhynchus assimilis</name>
    <name type="common">cabbage seed weevil</name>
    <dbReference type="NCBI Taxonomy" id="467358"/>
    <lineage>
        <taxon>Eukaryota</taxon>
        <taxon>Metazoa</taxon>
        <taxon>Ecdysozoa</taxon>
        <taxon>Arthropoda</taxon>
        <taxon>Hexapoda</taxon>
        <taxon>Insecta</taxon>
        <taxon>Pterygota</taxon>
        <taxon>Neoptera</taxon>
        <taxon>Endopterygota</taxon>
        <taxon>Coleoptera</taxon>
        <taxon>Polyphaga</taxon>
        <taxon>Cucujiformia</taxon>
        <taxon>Curculionidae</taxon>
        <taxon>Ceutorhynchinae</taxon>
        <taxon>Ceutorhynchus</taxon>
    </lineage>
</organism>
<proteinExistence type="predicted"/>
<reference evidence="1" key="1">
    <citation type="submission" date="2022-01" db="EMBL/GenBank/DDBJ databases">
        <authorList>
            <person name="King R."/>
        </authorList>
    </citation>
    <scope>NUCLEOTIDE SEQUENCE</scope>
</reference>
<name>A0A9N9MXZ4_9CUCU</name>
<dbReference type="AlphaFoldDB" id="A0A9N9MXZ4"/>
<evidence type="ECO:0000313" key="1">
    <source>
        <dbReference type="EMBL" id="CAG9772568.1"/>
    </source>
</evidence>
<dbReference type="Proteomes" id="UP001152799">
    <property type="component" value="Chromosome 8"/>
</dbReference>
<evidence type="ECO:0000313" key="2">
    <source>
        <dbReference type="Proteomes" id="UP001152799"/>
    </source>
</evidence>
<sequence>MEKAKVEFLDEFYNLEGIHCKERKGNFFKLLHYTNPEVLAEVDIKPRNYLENIFYVDLVIRTKKVDKLIEILKEGNGLLTSKIIKQKWFFEEAFKDMSEENIVNEFLPCLSFSLRMKILKKMSLAFSEERNDKMFDHIFERYGIFLAQQFLFGCTSVKISEIFQTHKITLSIEQLKRILAKDSNLVKTYFDEYKKNHGRMFGSTADNTDNGDFLSYLVWKYPHLYSEFMTYLDCPLNAGRLTTKALLKTNEKDILENTEQLPKRFHIGVVTRNVKDFHKEYLHKYFPKKIDEINDWNLKTKIEKFLNKYPKKIRWNVFSEAFQRAYDTDVLDHLEILNEHFMLSAPINVRAKWAVIKYKKSDDTKFLKFFDKPKEAIALLKDKINVTSDRKKRCAFVQDMMKVCSFNKDYETYEEVLKYVLSRHKNEDTYTCQEFFSTIVEDIDYELSTEGFCKCLNDFVELSRAKGDHLPYRNMSQYITFLIKKNLPYEKTVEQFFTNSLKQKYVLESNLNYFDDDFEVKRVLMIHMANKLAPALVGKQRKEIATWLLKEIFDFNQKYNDFWIDLNEVPIFTEYLQEIFAKKNVSDDDDVTFIEKLILNNFGLYDRMPVKVCENELLEIVKAICNEKTKNWIGRLFNTLLDTIKFLRITKFEANLLESFFNELIFLLDAFDRKRAIEYFIRNEPVVILKYFDKILQTEDDNSLVDYHLFKLYSHVGFDEKLINHVKPLVDIGSTCENKKQVIENLSKLMGTEDFINLISAYIPTKAKLDLEDEQQKEMYEVQCALSKNLTNLDDFAKIIPLLYPFCQGDYLQSSLAILYKTLYRISETQAAPLINTLMERAVSTRKHAVFLGFNILPEKSALVIFDTLAAKETNTSAKKYLFQGILKYFLKNPEESVLYKVCKSMSFIDKNDKELLEDLAKSFEKVPIKWRPIYFENTWDYLTDIEKREDLDVSNHRTKLFSAINKYDIEFYSSLKDSFCQKLLKKCFFSNDSTFMNKDGVFSFVVKYLLAYKDDKHFEFVFDIIQSYKDRYWETYDDNQRYIIDFFQYILTIFVEMDIAFFNLFETYWERTFKHEESFSEYILLKFMILYKKNPNIDEFAKQVSKSLGELITEYGPFVNNLLLETVRQFYEYGLNIDGFSNQFAFYLLKADKSDINCYIAASIIDDDKKFEVVDNLKTVDRAFVRILCHNLIHRCK</sequence>
<accession>A0A9N9MXZ4</accession>